<protein>
    <submittedName>
        <fullName evidence="2">Sorbosone dehydrogenase family protein</fullName>
    </submittedName>
</protein>
<dbReference type="PANTHER" id="PTHR33546">
    <property type="entry name" value="LARGE, MULTIFUNCTIONAL SECRETED PROTEIN-RELATED"/>
    <property type="match status" value="1"/>
</dbReference>
<dbReference type="AlphaFoldDB" id="A0A4P6L2L6"/>
<dbReference type="KEGG" id="plue:EWM63_25170"/>
<dbReference type="Proteomes" id="UP000290637">
    <property type="component" value="Chromosome"/>
</dbReference>
<accession>A0A4P6L2L6</accession>
<sequence>MEQFCILADRRRPGAGRLCPALRAGRATPVEGQQRPCTGAFFAIAGHLGDRPYRCLRARKGCLGRHAVRPVFVDRRHRAGLHHRMAGAGDTGWRCAMNRPMLMTVSCAALLLAGCGDDGGSAQALGADPKMPEPQRGLLPSMKIAEPAAWGDRKPVVPKGYTITAIATDLKIPRQTLVLPNGDILVAEGRGGSAPKLKPKDVIAGYIKAKGTSKVESGDRLTLLRDADGDGRYELKTVFADKLNAPYGLAFHEGKLYVANQDELVRFDYTEGQTKAGGAPASIARLPDEINHHWTKALAISPDGRFLYVGIGSNSNITERGMEAERDRAMVWRVDAETGAYKPYATGLRNPTALAIHPETQQLWAVVNERDELGPDLVPDYLTSVREGAFYGWPYSYWGQNVDPRVKPQDPDKVAAAVKPDYALGSHVAALGVGFSVPAMGESFANGAFVGEHGSWNRAQPVGYKVIFVPFDKGRPAGQPVDFVTGFRDDDGTTRGRPVGVTVDPRGALIVADDLSNTVWRVTRSR</sequence>
<evidence type="ECO:0000313" key="2">
    <source>
        <dbReference type="EMBL" id="QBE65866.1"/>
    </source>
</evidence>
<evidence type="ECO:0000259" key="1">
    <source>
        <dbReference type="Pfam" id="PF22807"/>
    </source>
</evidence>
<dbReference type="OrthoDB" id="9770043at2"/>
<dbReference type="InterPro" id="IPR011041">
    <property type="entry name" value="Quinoprot_gluc/sorb_DH_b-prop"/>
</dbReference>
<feature type="domain" description="Pyrroloquinoline quinone-dependent pyranose dehydrogenase beta-propeller" evidence="1">
    <location>
        <begin position="415"/>
        <end position="524"/>
    </location>
</feature>
<dbReference type="InterPro" id="IPR011042">
    <property type="entry name" value="6-blade_b-propeller_TolB-like"/>
</dbReference>
<dbReference type="Pfam" id="PF22807">
    <property type="entry name" value="TrAA12"/>
    <property type="match status" value="2"/>
</dbReference>
<dbReference type="InterPro" id="IPR054539">
    <property type="entry name" value="Beta-prop_PDH"/>
</dbReference>
<dbReference type="Gene3D" id="2.120.10.30">
    <property type="entry name" value="TolB, C-terminal domain"/>
    <property type="match status" value="1"/>
</dbReference>
<dbReference type="SUPFAM" id="SSF50952">
    <property type="entry name" value="Soluble quinoprotein glucose dehydrogenase"/>
    <property type="match status" value="1"/>
</dbReference>
<feature type="domain" description="Pyrroloquinoline quinone-dependent pyranose dehydrogenase beta-propeller" evidence="1">
    <location>
        <begin position="156"/>
        <end position="373"/>
    </location>
</feature>
<reference evidence="2 3" key="1">
    <citation type="submission" date="2019-02" db="EMBL/GenBank/DDBJ databases">
        <title>Draft Genome Sequences of Six Type Strains of the Genus Massilia.</title>
        <authorList>
            <person name="Miess H."/>
            <person name="Frediansyhah A."/>
            <person name="Gross H."/>
        </authorList>
    </citation>
    <scope>NUCLEOTIDE SEQUENCE [LARGE SCALE GENOMIC DNA]</scope>
    <source>
        <strain evidence="2 3">DSM 17473</strain>
    </source>
</reference>
<evidence type="ECO:0000313" key="3">
    <source>
        <dbReference type="Proteomes" id="UP000290637"/>
    </source>
</evidence>
<gene>
    <name evidence="2" type="ORF">EWM63_25170</name>
</gene>
<keyword evidence="3" id="KW-1185">Reference proteome</keyword>
<organism evidence="2 3">
    <name type="scientific">Pseudoduganella lutea</name>
    <dbReference type="NCBI Taxonomy" id="321985"/>
    <lineage>
        <taxon>Bacteria</taxon>
        <taxon>Pseudomonadati</taxon>
        <taxon>Pseudomonadota</taxon>
        <taxon>Betaproteobacteria</taxon>
        <taxon>Burkholderiales</taxon>
        <taxon>Oxalobacteraceae</taxon>
        <taxon>Telluria group</taxon>
        <taxon>Pseudoduganella</taxon>
    </lineage>
</organism>
<proteinExistence type="predicted"/>
<dbReference type="PANTHER" id="PTHR33546:SF1">
    <property type="entry name" value="LARGE, MULTIFUNCTIONAL SECRETED PROTEIN"/>
    <property type="match status" value="1"/>
</dbReference>
<name>A0A4P6L2L6_9BURK</name>
<dbReference type="EMBL" id="CP035913">
    <property type="protein sequence ID" value="QBE65866.1"/>
    <property type="molecule type" value="Genomic_DNA"/>
</dbReference>